<feature type="coiled-coil region" evidence="5">
    <location>
        <begin position="256"/>
        <end position="318"/>
    </location>
</feature>
<protein>
    <submittedName>
        <fullName evidence="8">E3 ubiquitin-protein ligase TRIM56</fullName>
    </submittedName>
</protein>
<dbReference type="OrthoDB" id="654191at2759"/>
<dbReference type="CDD" id="cd19757">
    <property type="entry name" value="Bbox1"/>
    <property type="match status" value="1"/>
</dbReference>
<dbReference type="Pfam" id="PF00643">
    <property type="entry name" value="zf-B_box"/>
    <property type="match status" value="1"/>
</dbReference>
<dbReference type="GO" id="GO:0008270">
    <property type="term" value="F:zinc ion binding"/>
    <property type="evidence" value="ECO:0007669"/>
    <property type="project" value="UniProtKB-KW"/>
</dbReference>
<comment type="caution">
    <text evidence="8">The sequence shown here is derived from an EMBL/GenBank/DDBJ whole genome shotgun (WGS) entry which is preliminary data.</text>
</comment>
<dbReference type="Pfam" id="PF00097">
    <property type="entry name" value="zf-C3HC4"/>
    <property type="match status" value="1"/>
</dbReference>
<accession>A0A9Q1BD44</accession>
<keyword evidence="2 4" id="KW-0863">Zinc-finger</keyword>
<dbReference type="AlphaFoldDB" id="A0A9Q1BD44"/>
<sequence>MAQNVFDSLSENFLHCSICTERYHEPKMLPCLHSFCLHCLEEWVNNQHHDQPLSCPNCRYTVDLPHSGVNGFPSNFFLVSLIERFDEARTLSTQHRNFNCNICRQENSILFCLECKIHSCRNCKGIHDRLAGTAEHPFIPFDRLSDENYVQKVISSRSLRCHSHKEEKLCYYCTQCSKLACQVCTVVSHQGHQSLQELESKVNSVKAQWKAFLENSKTEAKHLRDKSTKTKTNAESIRKQISSLLKNVDARYTEIVAKLQSDREKLRQELEDIENEKCTSLKDADNKILKLLRPIEHTQELTRRILEQNNARELLEMETHIAQTFQRLQTDTLGVDKLSLPESVDLSFFTSKLIVLDHEKEEILRNAELIKSEQSSHKTRGAAKAENEPLEYLKDQNWLGKFFSYNRFYSIMTETLQKWKQIMTMWKPK</sequence>
<evidence type="ECO:0000259" key="6">
    <source>
        <dbReference type="PROSITE" id="PS50089"/>
    </source>
</evidence>
<dbReference type="InterPro" id="IPR013083">
    <property type="entry name" value="Znf_RING/FYVE/PHD"/>
</dbReference>
<dbReference type="PROSITE" id="PS50119">
    <property type="entry name" value="ZF_BBOX"/>
    <property type="match status" value="2"/>
</dbReference>
<dbReference type="PROSITE" id="PS00518">
    <property type="entry name" value="ZF_RING_1"/>
    <property type="match status" value="1"/>
</dbReference>
<keyword evidence="9" id="KW-1185">Reference proteome</keyword>
<dbReference type="SMART" id="SM00184">
    <property type="entry name" value="RING"/>
    <property type="match status" value="1"/>
</dbReference>
<evidence type="ECO:0000256" key="3">
    <source>
        <dbReference type="ARBA" id="ARBA00022833"/>
    </source>
</evidence>
<evidence type="ECO:0000256" key="4">
    <source>
        <dbReference type="PROSITE-ProRule" id="PRU00024"/>
    </source>
</evidence>
<feature type="domain" description="B box-type" evidence="7">
    <location>
        <begin position="95"/>
        <end position="141"/>
    </location>
</feature>
<dbReference type="EMBL" id="JAIZAY010000022">
    <property type="protein sequence ID" value="KAJ8021078.1"/>
    <property type="molecule type" value="Genomic_DNA"/>
</dbReference>
<dbReference type="InterPro" id="IPR047153">
    <property type="entry name" value="TRIM45/56/19-like"/>
</dbReference>
<evidence type="ECO:0000313" key="9">
    <source>
        <dbReference type="Proteomes" id="UP001152320"/>
    </source>
</evidence>
<dbReference type="PANTHER" id="PTHR25462:SF296">
    <property type="entry name" value="MEIOTIC P26, ISOFORM F"/>
    <property type="match status" value="1"/>
</dbReference>
<dbReference type="PROSITE" id="PS50089">
    <property type="entry name" value="ZF_RING_2"/>
    <property type="match status" value="1"/>
</dbReference>
<keyword evidence="5" id="KW-0175">Coiled coil</keyword>
<evidence type="ECO:0000256" key="2">
    <source>
        <dbReference type="ARBA" id="ARBA00022771"/>
    </source>
</evidence>
<evidence type="ECO:0000256" key="1">
    <source>
        <dbReference type="ARBA" id="ARBA00022723"/>
    </source>
</evidence>
<dbReference type="GO" id="GO:0061630">
    <property type="term" value="F:ubiquitin protein ligase activity"/>
    <property type="evidence" value="ECO:0007669"/>
    <property type="project" value="TreeGrafter"/>
</dbReference>
<feature type="domain" description="RING-type" evidence="6">
    <location>
        <begin position="16"/>
        <end position="59"/>
    </location>
</feature>
<dbReference type="SUPFAM" id="SSF57850">
    <property type="entry name" value="RING/U-box"/>
    <property type="match status" value="1"/>
</dbReference>
<keyword evidence="1" id="KW-0479">Metal-binding</keyword>
<organism evidence="8 9">
    <name type="scientific">Holothuria leucospilota</name>
    <name type="common">Black long sea cucumber</name>
    <name type="synonym">Mertensiothuria leucospilota</name>
    <dbReference type="NCBI Taxonomy" id="206669"/>
    <lineage>
        <taxon>Eukaryota</taxon>
        <taxon>Metazoa</taxon>
        <taxon>Echinodermata</taxon>
        <taxon>Eleutherozoa</taxon>
        <taxon>Echinozoa</taxon>
        <taxon>Holothuroidea</taxon>
        <taxon>Aspidochirotacea</taxon>
        <taxon>Aspidochirotida</taxon>
        <taxon>Holothuriidae</taxon>
        <taxon>Holothuria</taxon>
    </lineage>
</organism>
<feature type="domain" description="B box-type" evidence="7">
    <location>
        <begin position="156"/>
        <end position="197"/>
    </location>
</feature>
<evidence type="ECO:0000259" key="7">
    <source>
        <dbReference type="PROSITE" id="PS50119"/>
    </source>
</evidence>
<dbReference type="InterPro" id="IPR017907">
    <property type="entry name" value="Znf_RING_CS"/>
</dbReference>
<dbReference type="InterPro" id="IPR018957">
    <property type="entry name" value="Znf_C3HC4_RING-type"/>
</dbReference>
<evidence type="ECO:0000313" key="8">
    <source>
        <dbReference type="EMBL" id="KAJ8021078.1"/>
    </source>
</evidence>
<dbReference type="SUPFAM" id="SSF57845">
    <property type="entry name" value="B-box zinc-binding domain"/>
    <property type="match status" value="1"/>
</dbReference>
<dbReference type="Proteomes" id="UP001152320">
    <property type="component" value="Chromosome 22"/>
</dbReference>
<proteinExistence type="predicted"/>
<dbReference type="PANTHER" id="PTHR25462">
    <property type="entry name" value="BONUS, ISOFORM C-RELATED"/>
    <property type="match status" value="1"/>
</dbReference>
<reference evidence="8" key="1">
    <citation type="submission" date="2021-10" db="EMBL/GenBank/DDBJ databases">
        <title>Tropical sea cucumber genome reveals ecological adaptation and Cuvierian tubules defense mechanism.</title>
        <authorList>
            <person name="Chen T."/>
        </authorList>
    </citation>
    <scope>NUCLEOTIDE SEQUENCE</scope>
    <source>
        <strain evidence="8">Nanhai2018</strain>
        <tissue evidence="8">Muscle</tissue>
    </source>
</reference>
<dbReference type="Gene3D" id="3.30.40.10">
    <property type="entry name" value="Zinc/RING finger domain, C3HC4 (zinc finger)"/>
    <property type="match status" value="1"/>
</dbReference>
<gene>
    <name evidence="8" type="ORF">HOLleu_40844</name>
</gene>
<name>A0A9Q1BD44_HOLLE</name>
<evidence type="ECO:0000256" key="5">
    <source>
        <dbReference type="SAM" id="Coils"/>
    </source>
</evidence>
<keyword evidence="3" id="KW-0862">Zinc</keyword>
<dbReference type="InterPro" id="IPR001841">
    <property type="entry name" value="Znf_RING"/>
</dbReference>
<dbReference type="Gene3D" id="3.30.160.60">
    <property type="entry name" value="Classic Zinc Finger"/>
    <property type="match status" value="1"/>
</dbReference>
<dbReference type="InterPro" id="IPR000315">
    <property type="entry name" value="Znf_B-box"/>
</dbReference>